<name>A0A6C1DZ84_SACPS</name>
<dbReference type="InterPro" id="IPR015943">
    <property type="entry name" value="WD40/YVTN_repeat-like_dom_sf"/>
</dbReference>
<dbReference type="GO" id="GO:0005829">
    <property type="term" value="C:cytosol"/>
    <property type="evidence" value="ECO:0007669"/>
    <property type="project" value="GOC"/>
</dbReference>
<dbReference type="EMBL" id="CP048996">
    <property type="protein sequence ID" value="QID82205.1"/>
    <property type="molecule type" value="Genomic_DNA"/>
</dbReference>
<dbReference type="Proteomes" id="UP000501346">
    <property type="component" value="Chromosome ScXV-ScXI"/>
</dbReference>
<organism evidence="3 4">
    <name type="scientific">Saccharomyces pastorianus</name>
    <name type="common">Lager yeast</name>
    <name type="synonym">Saccharomyces cerevisiae x Saccharomyces eubayanus</name>
    <dbReference type="NCBI Taxonomy" id="27292"/>
    <lineage>
        <taxon>Eukaryota</taxon>
        <taxon>Fungi</taxon>
        <taxon>Dikarya</taxon>
        <taxon>Ascomycota</taxon>
        <taxon>Saccharomycotina</taxon>
        <taxon>Saccharomycetes</taxon>
        <taxon>Saccharomycetales</taxon>
        <taxon>Saccharomycetaceae</taxon>
        <taxon>Saccharomyces</taxon>
    </lineage>
</organism>
<sequence>MVTTENKFDFETKFYQYFDTVADESLVMLNSIGDAYISHDGGQTIKRFDTDGEKIVEVVFNPYFNSSAYLFGSKGNIFLTHDRGYSFMIAKLPEARQLGMPLDFSARAQDTFIYYGGKNCESILSPECHAVAYLTKDGGETFTEMLDNAIHCEFAGTLFKYPSNDDMVMCQVKEKFSQTRSLVSSIDFFQGDNKIIFENIIGYLSTGGYIIVAVPHEDNELRAYVTNDGAEFAEAKFV</sequence>
<dbReference type="InterPro" id="IPR031778">
    <property type="entry name" value="Sortilin_N"/>
</dbReference>
<keyword evidence="4" id="KW-1185">Reference proteome</keyword>
<evidence type="ECO:0000313" key="4">
    <source>
        <dbReference type="Proteomes" id="UP000501346"/>
    </source>
</evidence>
<dbReference type="GO" id="GO:0016020">
    <property type="term" value="C:membrane"/>
    <property type="evidence" value="ECO:0007669"/>
    <property type="project" value="TreeGrafter"/>
</dbReference>
<dbReference type="AlphaFoldDB" id="A0A6C1DZ84"/>
<protein>
    <submittedName>
        <fullName evidence="3">Membrane glycoprotein</fullName>
    </submittedName>
</protein>
<dbReference type="PANTHER" id="PTHR12106:SF27">
    <property type="entry name" value="SORTILIN-RELATED RECEPTOR"/>
    <property type="match status" value="1"/>
</dbReference>
<accession>A0A6C1DZ84</accession>
<dbReference type="InterPro" id="IPR050310">
    <property type="entry name" value="VPS10-sortilin"/>
</dbReference>
<proteinExistence type="predicted"/>
<dbReference type="OrthoDB" id="443634at2759"/>
<keyword evidence="1" id="KW-0677">Repeat</keyword>
<reference evidence="3 4" key="1">
    <citation type="journal article" date="2019" name="BMC Genomics">
        <title>Chromosome level assembly and comparative genome analysis confirm lager-brewing yeasts originated from a single hybridization.</title>
        <authorList>
            <person name="Salazar A.N."/>
            <person name="Gorter de Vries A.R."/>
            <person name="van den Broek M."/>
            <person name="Brouwers N."/>
            <person name="de la Torre Cortes P."/>
            <person name="Kuijpers N.G.A."/>
            <person name="Daran J.G."/>
            <person name="Abeel T."/>
        </authorList>
    </citation>
    <scope>NUCLEOTIDE SEQUENCE [LARGE SCALE GENOMIC DNA]</scope>
    <source>
        <strain evidence="3 4">CBS 1483</strain>
    </source>
</reference>
<dbReference type="Pfam" id="PF15902">
    <property type="entry name" value="Sortilin-Vps10"/>
    <property type="match status" value="1"/>
</dbReference>
<dbReference type="GO" id="GO:0005794">
    <property type="term" value="C:Golgi apparatus"/>
    <property type="evidence" value="ECO:0007669"/>
    <property type="project" value="TreeGrafter"/>
</dbReference>
<evidence type="ECO:0000259" key="2">
    <source>
        <dbReference type="Pfam" id="PF15902"/>
    </source>
</evidence>
<evidence type="ECO:0000313" key="3">
    <source>
        <dbReference type="EMBL" id="QID82205.1"/>
    </source>
</evidence>
<gene>
    <name evidence="3" type="primary">VTH1</name>
    <name evidence="3" type="ORF">GRS66_004615</name>
</gene>
<dbReference type="GO" id="GO:0006623">
    <property type="term" value="P:protein targeting to vacuole"/>
    <property type="evidence" value="ECO:0007669"/>
    <property type="project" value="TreeGrafter"/>
</dbReference>
<dbReference type="GO" id="GO:0006896">
    <property type="term" value="P:Golgi to vacuole transport"/>
    <property type="evidence" value="ECO:0007669"/>
    <property type="project" value="TreeGrafter"/>
</dbReference>
<evidence type="ECO:0000256" key="1">
    <source>
        <dbReference type="ARBA" id="ARBA00022737"/>
    </source>
</evidence>
<dbReference type="GO" id="GO:0006895">
    <property type="term" value="P:Golgi to endosome transport"/>
    <property type="evidence" value="ECO:0007669"/>
    <property type="project" value="TreeGrafter"/>
</dbReference>
<dbReference type="PANTHER" id="PTHR12106">
    <property type="entry name" value="SORTILIN RELATED"/>
    <property type="match status" value="1"/>
</dbReference>
<feature type="domain" description="Sortilin N-terminal" evidence="2">
    <location>
        <begin position="34"/>
        <end position="237"/>
    </location>
</feature>
<dbReference type="Gene3D" id="2.130.10.10">
    <property type="entry name" value="YVTN repeat-like/Quinoprotein amine dehydrogenase"/>
    <property type="match status" value="1"/>
</dbReference>
<dbReference type="SUPFAM" id="SSF110296">
    <property type="entry name" value="Oligoxyloglucan reducing end-specific cellobiohydrolase"/>
    <property type="match status" value="1"/>
</dbReference>